<dbReference type="PANTHER" id="PTHR46825">
    <property type="entry name" value="D-ALANYL-D-ALANINE-CARBOXYPEPTIDASE/ENDOPEPTIDASE AMPH"/>
    <property type="match status" value="1"/>
</dbReference>
<keyword evidence="1" id="KW-0732">Signal</keyword>
<evidence type="ECO:0000313" key="3">
    <source>
        <dbReference type="EMBL" id="KAB8188028.1"/>
    </source>
</evidence>
<keyword evidence="4" id="KW-1185">Reference proteome</keyword>
<comment type="caution">
    <text evidence="3">The sequence shown here is derived from an EMBL/GenBank/DDBJ whole genome shotgun (WGS) entry which is preliminary data.</text>
</comment>
<evidence type="ECO:0000256" key="1">
    <source>
        <dbReference type="SAM" id="SignalP"/>
    </source>
</evidence>
<dbReference type="Proteomes" id="UP000313066">
    <property type="component" value="Unassembled WGS sequence"/>
</dbReference>
<dbReference type="Gene3D" id="3.40.710.10">
    <property type="entry name" value="DD-peptidase/beta-lactamase superfamily"/>
    <property type="match status" value="1"/>
</dbReference>
<dbReference type="PROSITE" id="PS51318">
    <property type="entry name" value="TAT"/>
    <property type="match status" value="1"/>
</dbReference>
<reference evidence="3 4" key="1">
    <citation type="submission" date="2019-10" db="EMBL/GenBank/DDBJ databases">
        <title>Nonomuraea sp. nov., isolated from Phyllanthus amarus.</title>
        <authorList>
            <person name="Klykleung N."/>
            <person name="Tanasupawat S."/>
        </authorList>
    </citation>
    <scope>NUCLEOTIDE SEQUENCE [LARGE SCALE GENOMIC DNA]</scope>
    <source>
        <strain evidence="3 4">CR1-09</strain>
    </source>
</reference>
<dbReference type="InterPro" id="IPR012338">
    <property type="entry name" value="Beta-lactam/transpept-like"/>
</dbReference>
<name>A0A5N6C5P3_9ACTN</name>
<protein>
    <submittedName>
        <fullName evidence="3">Serine hydrolase</fullName>
    </submittedName>
</protein>
<feature type="domain" description="Beta-lactamase-related" evidence="2">
    <location>
        <begin position="58"/>
        <end position="396"/>
    </location>
</feature>
<dbReference type="PANTHER" id="PTHR46825:SF9">
    <property type="entry name" value="BETA-LACTAMASE-RELATED DOMAIN-CONTAINING PROTEIN"/>
    <property type="match status" value="1"/>
</dbReference>
<proteinExistence type="predicted"/>
<dbReference type="InterPro" id="IPR006311">
    <property type="entry name" value="TAT_signal"/>
</dbReference>
<dbReference type="InterPro" id="IPR050491">
    <property type="entry name" value="AmpC-like"/>
</dbReference>
<dbReference type="EMBL" id="VDMA02000001">
    <property type="protein sequence ID" value="KAB8188028.1"/>
    <property type="molecule type" value="Genomic_DNA"/>
</dbReference>
<accession>A0A5N6C5P3</accession>
<keyword evidence="3" id="KW-0378">Hydrolase</keyword>
<dbReference type="RefSeq" id="WP_139572549.1">
    <property type="nucleotide sequence ID" value="NZ_VDMA02000001.1"/>
</dbReference>
<gene>
    <name evidence="3" type="ORF">FH610_002555</name>
</gene>
<dbReference type="Pfam" id="PF00144">
    <property type="entry name" value="Beta-lactamase"/>
    <property type="match status" value="1"/>
</dbReference>
<evidence type="ECO:0000259" key="2">
    <source>
        <dbReference type="Pfam" id="PF00144"/>
    </source>
</evidence>
<dbReference type="GO" id="GO:0016787">
    <property type="term" value="F:hydrolase activity"/>
    <property type="evidence" value="ECO:0007669"/>
    <property type="project" value="UniProtKB-KW"/>
</dbReference>
<dbReference type="SUPFAM" id="SSF56601">
    <property type="entry name" value="beta-lactamase/transpeptidase-like"/>
    <property type="match status" value="1"/>
</dbReference>
<dbReference type="AlphaFoldDB" id="A0A5N6C5P3"/>
<dbReference type="InterPro" id="IPR001466">
    <property type="entry name" value="Beta-lactam-related"/>
</dbReference>
<sequence>MLTRRDSLRLLAGAVVGAAALPARQAAAAVLPARSAIATDTPPPWTVTGSSSSSLQGFDDLMRSVMEAQKISYASLAVVRQGKLMLARGYNSTSGPALAQPTTLFRLASVSKPVTATAIMKLVQDGRLSLSATVAPMLGLSTAADSRLGNVTVLHLLHHLGGWDRGASGIDPMYRADFTVSGALHVPLPVTQANIMDFMSARVLDFDPGSKYVYSNYGYMLLGKVIEKVTGLPYATYVQQNVLAPAKITRMVQGRTAQNLRRSTEITYYSDYSDTTVLDNSGAQVPMPYGTFNLENMAAHGAWLSSAVDMAKFTTIFDAPGLLTSSTIGQMFAPPPANVPWSEWYYGKGWSVRPTNGALNTWHDGTYPGTSTLMVRRYDGLSWVVLFNRWNDATERSFTDDIDYPLHVVADKITDWPTTDLFPSYGL</sequence>
<organism evidence="3 4">
    <name type="scientific">Microbispora catharanthi</name>
    <dbReference type="NCBI Taxonomy" id="1712871"/>
    <lineage>
        <taxon>Bacteria</taxon>
        <taxon>Bacillati</taxon>
        <taxon>Actinomycetota</taxon>
        <taxon>Actinomycetes</taxon>
        <taxon>Streptosporangiales</taxon>
        <taxon>Streptosporangiaceae</taxon>
        <taxon>Microbispora</taxon>
    </lineage>
</organism>
<feature type="chain" id="PRO_5024429812" evidence="1">
    <location>
        <begin position="29"/>
        <end position="427"/>
    </location>
</feature>
<feature type="signal peptide" evidence="1">
    <location>
        <begin position="1"/>
        <end position="28"/>
    </location>
</feature>
<evidence type="ECO:0000313" key="4">
    <source>
        <dbReference type="Proteomes" id="UP000313066"/>
    </source>
</evidence>